<protein>
    <recommendedName>
        <fullName evidence="3">SMI1/KNR4 family protein</fullName>
    </recommendedName>
</protein>
<evidence type="ECO:0008006" key="3">
    <source>
        <dbReference type="Google" id="ProtNLM"/>
    </source>
</evidence>
<comment type="caution">
    <text evidence="1">The sequence shown here is derived from an EMBL/GenBank/DDBJ whole genome shotgun (WGS) entry which is preliminary data.</text>
</comment>
<name>A0ABV7NTT6_9PSEU</name>
<reference evidence="2" key="1">
    <citation type="journal article" date="2019" name="Int. J. Syst. Evol. Microbiol.">
        <title>The Global Catalogue of Microorganisms (GCM) 10K type strain sequencing project: providing services to taxonomists for standard genome sequencing and annotation.</title>
        <authorList>
            <consortium name="The Broad Institute Genomics Platform"/>
            <consortium name="The Broad Institute Genome Sequencing Center for Infectious Disease"/>
            <person name="Wu L."/>
            <person name="Ma J."/>
        </authorList>
    </citation>
    <scope>NUCLEOTIDE SEQUENCE [LARGE SCALE GENOMIC DNA]</scope>
    <source>
        <strain evidence="2">CGMCC 4.7676</strain>
    </source>
</reference>
<gene>
    <name evidence="1" type="ORF">ACFOSH_08540</name>
</gene>
<dbReference type="SUPFAM" id="SSF160631">
    <property type="entry name" value="SMI1/KNR4-like"/>
    <property type="match status" value="1"/>
</dbReference>
<accession>A0ABV7NTT6</accession>
<organism evidence="1 2">
    <name type="scientific">Amycolatopsis speibonae</name>
    <dbReference type="NCBI Taxonomy" id="1450224"/>
    <lineage>
        <taxon>Bacteria</taxon>
        <taxon>Bacillati</taxon>
        <taxon>Actinomycetota</taxon>
        <taxon>Actinomycetes</taxon>
        <taxon>Pseudonocardiales</taxon>
        <taxon>Pseudonocardiaceae</taxon>
        <taxon>Amycolatopsis</taxon>
    </lineage>
</organism>
<dbReference type="InterPro" id="IPR037883">
    <property type="entry name" value="Knr4/Smi1-like_sf"/>
</dbReference>
<dbReference type="EMBL" id="JBHRWK010000014">
    <property type="protein sequence ID" value="MFC3449478.1"/>
    <property type="molecule type" value="Genomic_DNA"/>
</dbReference>
<evidence type="ECO:0000313" key="2">
    <source>
        <dbReference type="Proteomes" id="UP001595645"/>
    </source>
</evidence>
<keyword evidence="2" id="KW-1185">Reference proteome</keyword>
<dbReference type="Proteomes" id="UP001595645">
    <property type="component" value="Unassembled WGS sequence"/>
</dbReference>
<sequence length="161" mass="18046">MPDFEPNPVDWSSVEQGLGSKLPQDYMEFCALYPAVVADRFIRIDHPSCSNGRLNLLKDGMERTRQLGELVEEFSHHHAFGAFPSLGGLLCWGSSTSSEQLYWLTVGPVDDWKIVVGDREDDHLVFDGGFTEFLVEIFSGRLNTPVLGDYVAPLSEVSFFK</sequence>
<evidence type="ECO:0000313" key="1">
    <source>
        <dbReference type="EMBL" id="MFC3449478.1"/>
    </source>
</evidence>
<dbReference type="RefSeq" id="WP_378238180.1">
    <property type="nucleotide sequence ID" value="NZ_JBHRWK010000014.1"/>
</dbReference>
<proteinExistence type="predicted"/>